<evidence type="ECO:0000256" key="1">
    <source>
        <dbReference type="SAM" id="Phobius"/>
    </source>
</evidence>
<proteinExistence type="predicted"/>
<dbReference type="RefSeq" id="WP_066271266.1">
    <property type="nucleotide sequence ID" value="NZ_JARMAB010000013.1"/>
</dbReference>
<accession>A0ABU6MHV2</accession>
<keyword evidence="3" id="KW-1185">Reference proteome</keyword>
<name>A0ABU6MHV2_9BACI</name>
<dbReference type="EMBL" id="JARMAB010000013">
    <property type="protein sequence ID" value="MED1203586.1"/>
    <property type="molecule type" value="Genomic_DNA"/>
</dbReference>
<feature type="transmembrane region" description="Helical" evidence="1">
    <location>
        <begin position="109"/>
        <end position="134"/>
    </location>
</feature>
<dbReference type="PANTHER" id="PTHR37305">
    <property type="entry name" value="INTEGRAL MEMBRANE PROTEIN-RELATED"/>
    <property type="match status" value="1"/>
</dbReference>
<sequence>MHSLLFQNTKNECRKLMSKRSTIVFMVLSALFPLLAGPSIQSLQNRFGFTAFDGESFSLVILGLAVAVYLPLLIILAVSDMFSGEQEKNTLSFTLVRPISRFKVYSSKIISIGLYLLALLFIICVTSLLTGAFWLSNFTFYGILLGLGAFLVSWVPLMALGILFIFLAQWVGSSSKSVIFSILIYLVLVAVNFLSPALAPWFPSYDTSWYERWINAGMGRVLLGRTLYLLSWGALFFTLGYYKFNKKEF</sequence>
<feature type="transmembrane region" description="Helical" evidence="1">
    <location>
        <begin position="222"/>
        <end position="242"/>
    </location>
</feature>
<organism evidence="2 3">
    <name type="scientific">Heyndrickxia acidicola</name>
    <dbReference type="NCBI Taxonomy" id="209389"/>
    <lineage>
        <taxon>Bacteria</taxon>
        <taxon>Bacillati</taxon>
        <taxon>Bacillota</taxon>
        <taxon>Bacilli</taxon>
        <taxon>Bacillales</taxon>
        <taxon>Bacillaceae</taxon>
        <taxon>Heyndrickxia</taxon>
    </lineage>
</organism>
<dbReference type="PANTHER" id="PTHR37305:SF1">
    <property type="entry name" value="MEMBRANE PROTEIN"/>
    <property type="match status" value="1"/>
</dbReference>
<dbReference type="Pfam" id="PF12730">
    <property type="entry name" value="ABC2_membrane_4"/>
    <property type="match status" value="1"/>
</dbReference>
<keyword evidence="1" id="KW-1133">Transmembrane helix</keyword>
<keyword evidence="1" id="KW-0472">Membrane</keyword>
<evidence type="ECO:0000313" key="2">
    <source>
        <dbReference type="EMBL" id="MED1203586.1"/>
    </source>
</evidence>
<evidence type="ECO:0000313" key="3">
    <source>
        <dbReference type="Proteomes" id="UP001341444"/>
    </source>
</evidence>
<feature type="transmembrane region" description="Helical" evidence="1">
    <location>
        <begin position="21"/>
        <end position="37"/>
    </location>
</feature>
<protein>
    <submittedName>
        <fullName evidence="2">ABC transporter permease</fullName>
    </submittedName>
</protein>
<feature type="transmembrane region" description="Helical" evidence="1">
    <location>
        <begin position="57"/>
        <end position="78"/>
    </location>
</feature>
<keyword evidence="1" id="KW-0812">Transmembrane</keyword>
<gene>
    <name evidence="2" type="ORF">P4T90_10930</name>
</gene>
<reference evidence="2 3" key="1">
    <citation type="submission" date="2023-03" db="EMBL/GenBank/DDBJ databases">
        <title>Bacillus Genome Sequencing.</title>
        <authorList>
            <person name="Dunlap C."/>
        </authorList>
    </citation>
    <scope>NUCLEOTIDE SEQUENCE [LARGE SCALE GENOMIC DNA]</scope>
    <source>
        <strain evidence="2 3">B-23453</strain>
    </source>
</reference>
<dbReference type="Proteomes" id="UP001341444">
    <property type="component" value="Unassembled WGS sequence"/>
</dbReference>
<feature type="transmembrane region" description="Helical" evidence="1">
    <location>
        <begin position="178"/>
        <end position="202"/>
    </location>
</feature>
<feature type="transmembrane region" description="Helical" evidence="1">
    <location>
        <begin position="140"/>
        <end position="166"/>
    </location>
</feature>
<comment type="caution">
    <text evidence="2">The sequence shown here is derived from an EMBL/GenBank/DDBJ whole genome shotgun (WGS) entry which is preliminary data.</text>
</comment>